<evidence type="ECO:0000256" key="1">
    <source>
        <dbReference type="ARBA" id="ARBA00004141"/>
    </source>
</evidence>
<gene>
    <name evidence="11" type="ORF">BDW59DRAFT_179335</name>
</gene>
<evidence type="ECO:0000256" key="5">
    <source>
        <dbReference type="ARBA" id="ARBA00023065"/>
    </source>
</evidence>
<evidence type="ECO:0000256" key="3">
    <source>
        <dbReference type="ARBA" id="ARBA00022692"/>
    </source>
</evidence>
<feature type="transmembrane region" description="Helical" evidence="8">
    <location>
        <begin position="240"/>
        <end position="257"/>
    </location>
</feature>
<name>A0ABR4IIE5_9EURO</name>
<feature type="compositionally biased region" description="Basic and acidic residues" evidence="7">
    <location>
        <begin position="513"/>
        <end position="525"/>
    </location>
</feature>
<evidence type="ECO:0000259" key="10">
    <source>
        <dbReference type="Pfam" id="PF01794"/>
    </source>
</evidence>
<comment type="subcellular location">
    <subcellularLocation>
        <location evidence="1">Membrane</location>
        <topology evidence="1">Multi-pass membrane protein</topology>
    </subcellularLocation>
</comment>
<feature type="transmembrane region" description="Helical" evidence="8">
    <location>
        <begin position="178"/>
        <end position="196"/>
    </location>
</feature>
<dbReference type="PANTHER" id="PTHR32361">
    <property type="entry name" value="FERRIC/CUPRIC REDUCTASE TRANSMEMBRANE COMPONENT"/>
    <property type="match status" value="1"/>
</dbReference>
<feature type="region of interest" description="Disordered" evidence="7">
    <location>
        <begin position="493"/>
        <end position="527"/>
    </location>
</feature>
<comment type="caution">
    <text evidence="11">The sequence shown here is derived from an EMBL/GenBank/DDBJ whole genome shotgun (WGS) entry which is preliminary data.</text>
</comment>
<dbReference type="PANTHER" id="PTHR32361:SF9">
    <property type="entry name" value="FERRIC REDUCTASE TRANSMEMBRANE COMPONENT 3-RELATED"/>
    <property type="match status" value="1"/>
</dbReference>
<feature type="transmembrane region" description="Helical" evidence="8">
    <location>
        <begin position="354"/>
        <end position="375"/>
    </location>
</feature>
<keyword evidence="12" id="KW-1185">Reference proteome</keyword>
<feature type="transmembrane region" description="Helical" evidence="8">
    <location>
        <begin position="277"/>
        <end position="295"/>
    </location>
</feature>
<feature type="compositionally biased region" description="Low complexity" evidence="7">
    <location>
        <begin position="549"/>
        <end position="566"/>
    </location>
</feature>
<dbReference type="InterPro" id="IPR013130">
    <property type="entry name" value="Fe3_Rdtase_TM_dom"/>
</dbReference>
<dbReference type="EMBL" id="JBFXLS010000029">
    <property type="protein sequence ID" value="KAL2826617.1"/>
    <property type="molecule type" value="Genomic_DNA"/>
</dbReference>
<feature type="signal peptide" evidence="9">
    <location>
        <begin position="1"/>
        <end position="20"/>
    </location>
</feature>
<feature type="region of interest" description="Disordered" evidence="7">
    <location>
        <begin position="540"/>
        <end position="574"/>
    </location>
</feature>
<dbReference type="Pfam" id="PF01794">
    <property type="entry name" value="Ferric_reduct"/>
    <property type="match status" value="1"/>
</dbReference>
<keyword evidence="4 8" id="KW-1133">Transmembrane helix</keyword>
<feature type="domain" description="Ferric oxidoreductase" evidence="10">
    <location>
        <begin position="281"/>
        <end position="397"/>
    </location>
</feature>
<accession>A0ABR4IIE5</accession>
<feature type="compositionally biased region" description="Low complexity" evidence="7">
    <location>
        <begin position="493"/>
        <end position="506"/>
    </location>
</feature>
<keyword evidence="9" id="KW-0732">Signal</keyword>
<feature type="transmembrane region" description="Helical" evidence="8">
    <location>
        <begin position="315"/>
        <end position="334"/>
    </location>
</feature>
<evidence type="ECO:0000256" key="4">
    <source>
        <dbReference type="ARBA" id="ARBA00022989"/>
    </source>
</evidence>
<evidence type="ECO:0000256" key="8">
    <source>
        <dbReference type="SAM" id="Phobius"/>
    </source>
</evidence>
<keyword evidence="3 8" id="KW-0812">Transmembrane</keyword>
<evidence type="ECO:0000256" key="9">
    <source>
        <dbReference type="SAM" id="SignalP"/>
    </source>
</evidence>
<feature type="chain" id="PRO_5045163402" evidence="9">
    <location>
        <begin position="21"/>
        <end position="747"/>
    </location>
</feature>
<keyword evidence="2" id="KW-0813">Transport</keyword>
<keyword evidence="6 8" id="KW-0472">Membrane</keyword>
<evidence type="ECO:0000256" key="7">
    <source>
        <dbReference type="SAM" id="MobiDB-lite"/>
    </source>
</evidence>
<organism evidence="11 12">
    <name type="scientific">Aspergillus cavernicola</name>
    <dbReference type="NCBI Taxonomy" id="176166"/>
    <lineage>
        <taxon>Eukaryota</taxon>
        <taxon>Fungi</taxon>
        <taxon>Dikarya</taxon>
        <taxon>Ascomycota</taxon>
        <taxon>Pezizomycotina</taxon>
        <taxon>Eurotiomycetes</taxon>
        <taxon>Eurotiomycetidae</taxon>
        <taxon>Eurotiales</taxon>
        <taxon>Aspergillaceae</taxon>
        <taxon>Aspergillus</taxon>
        <taxon>Aspergillus subgen. Nidulantes</taxon>
    </lineage>
</organism>
<evidence type="ECO:0000313" key="11">
    <source>
        <dbReference type="EMBL" id="KAL2826617.1"/>
    </source>
</evidence>
<feature type="transmembrane region" description="Helical" evidence="8">
    <location>
        <begin position="382"/>
        <end position="404"/>
    </location>
</feature>
<evidence type="ECO:0000313" key="12">
    <source>
        <dbReference type="Proteomes" id="UP001610335"/>
    </source>
</evidence>
<sequence length="747" mass="83596">MKLNSARLTGLFLSLACSAAGRSGHGLIGYGISMYKPTCAYACRASITNPLNCSMNMDQGMDMDMDMDTSESPMPECYATNDAFLQTLAYCLHTYCTTELNSTLQKYWETNVVGTLPGQPLPKESYQDALQAIHGTPPAITNSSTLLVAAALVPEDVFLPNWRTLTVFEKVETSHQRYGLVHLLAGAIIPIGLSFARFLPFPAGWWACFEAYLISPPLMGYRHNVPYWNTFNMPTRGQSFFIAYLIAINVILCAVSIESTRPSLWFSSTRREIITYVSNRAGVLSMANIPLLVLFSGRNNVLLWVTNWSHSTFLLLHRWIAVIAVIEACLHSAIYLHIHHVDLTYATESKLPSWYWGAIATVSMVIILPASLIPVRRKCYEFFLAWHVFFFLLVLIGTFLHIYYRSAWKWGYGNWVYTAFAIWGFDRILRLLRLARHGIRTAHITIIDDDYIKLHVPGVQATGHVYLYFPTLTWRIWENHPFSVLTDTYPVTTTTSSSSSATATATETPISLETKDSETTKHPETDTLTIENIDIPLSLQQTHHHHHQSTPQTQSQQHQSNNNNNHNHNHNPFHRHGLTLYLRIHNGITSSLRGPHTTLPILIEPASRPVSIAALDYTTAPNIIAFAGGVGITALTTKLLSHRGYHKLFWAVRSTQLIKAVRESLSGSGSGDGDGFERLNAVVYQDRRMDIPRILADEVARFGGEAVTVVVSGPAKMVDQARWEVSRLGRGGGKGVVVSFVEESFSW</sequence>
<evidence type="ECO:0000256" key="6">
    <source>
        <dbReference type="ARBA" id="ARBA00023136"/>
    </source>
</evidence>
<evidence type="ECO:0000256" key="2">
    <source>
        <dbReference type="ARBA" id="ARBA00022448"/>
    </source>
</evidence>
<dbReference type="Proteomes" id="UP001610335">
    <property type="component" value="Unassembled WGS sequence"/>
</dbReference>
<protein>
    <submittedName>
        <fullName evidence="11">Ferric reductase like transmembrane component-domain-containing protein</fullName>
    </submittedName>
</protein>
<proteinExistence type="predicted"/>
<reference evidence="11 12" key="1">
    <citation type="submission" date="2024-07" db="EMBL/GenBank/DDBJ databases">
        <title>Section-level genome sequencing and comparative genomics of Aspergillus sections Usti and Cavernicolus.</title>
        <authorList>
            <consortium name="Lawrence Berkeley National Laboratory"/>
            <person name="Nybo J.L."/>
            <person name="Vesth T.C."/>
            <person name="Theobald S."/>
            <person name="Frisvad J.C."/>
            <person name="Larsen T.O."/>
            <person name="Kjaerboelling I."/>
            <person name="Rothschild-Mancinelli K."/>
            <person name="Lyhne E.K."/>
            <person name="Kogle M.E."/>
            <person name="Barry K."/>
            <person name="Clum A."/>
            <person name="Na H."/>
            <person name="Ledsgaard L."/>
            <person name="Lin J."/>
            <person name="Lipzen A."/>
            <person name="Kuo A."/>
            <person name="Riley R."/>
            <person name="Mondo S."/>
            <person name="LaButti K."/>
            <person name="Haridas S."/>
            <person name="Pangalinan J."/>
            <person name="Salamov A.A."/>
            <person name="Simmons B.A."/>
            <person name="Magnuson J.K."/>
            <person name="Chen J."/>
            <person name="Drula E."/>
            <person name="Henrissat B."/>
            <person name="Wiebenga A."/>
            <person name="Lubbers R.J."/>
            <person name="Gomes A.C."/>
            <person name="Makela M.R."/>
            <person name="Stajich J."/>
            <person name="Grigoriev I.V."/>
            <person name="Mortensen U.H."/>
            <person name="De vries R.P."/>
            <person name="Baker S.E."/>
            <person name="Andersen M.R."/>
        </authorList>
    </citation>
    <scope>NUCLEOTIDE SEQUENCE [LARGE SCALE GENOMIC DNA]</scope>
    <source>
        <strain evidence="11 12">CBS 600.67</strain>
    </source>
</reference>
<keyword evidence="5" id="KW-0406">Ion transport</keyword>
<dbReference type="InterPro" id="IPR051410">
    <property type="entry name" value="Ferric/Cupric_Reductase"/>
</dbReference>